<keyword evidence="3" id="KW-1185">Reference proteome</keyword>
<dbReference type="Proteomes" id="UP000026960">
    <property type="component" value="Chromosome 9"/>
</dbReference>
<feature type="compositionally biased region" description="Basic and acidic residues" evidence="1">
    <location>
        <begin position="26"/>
        <end position="35"/>
    </location>
</feature>
<dbReference type="EnsemblPlants" id="OBART09G12850.1">
    <property type="protein sequence ID" value="OBART09G12850.1"/>
    <property type="gene ID" value="OBART09G12850"/>
</dbReference>
<reference evidence="2" key="1">
    <citation type="journal article" date="2009" name="Rice">
        <title>De Novo Next Generation Sequencing of Plant Genomes.</title>
        <authorList>
            <person name="Rounsley S."/>
            <person name="Marri P.R."/>
            <person name="Yu Y."/>
            <person name="He R."/>
            <person name="Sisneros N."/>
            <person name="Goicoechea J.L."/>
            <person name="Lee S.J."/>
            <person name="Angelova A."/>
            <person name="Kudrna D."/>
            <person name="Luo M."/>
            <person name="Affourtit J."/>
            <person name="Desany B."/>
            <person name="Knight J."/>
            <person name="Niazi F."/>
            <person name="Egholm M."/>
            <person name="Wing R.A."/>
        </authorList>
    </citation>
    <scope>NUCLEOTIDE SEQUENCE [LARGE SCALE GENOMIC DNA]</scope>
    <source>
        <strain evidence="2">cv. IRGC 105608</strain>
    </source>
</reference>
<organism evidence="2">
    <name type="scientific">Oryza barthii</name>
    <dbReference type="NCBI Taxonomy" id="65489"/>
    <lineage>
        <taxon>Eukaryota</taxon>
        <taxon>Viridiplantae</taxon>
        <taxon>Streptophyta</taxon>
        <taxon>Embryophyta</taxon>
        <taxon>Tracheophyta</taxon>
        <taxon>Spermatophyta</taxon>
        <taxon>Magnoliopsida</taxon>
        <taxon>Liliopsida</taxon>
        <taxon>Poales</taxon>
        <taxon>Poaceae</taxon>
        <taxon>BOP clade</taxon>
        <taxon>Oryzoideae</taxon>
        <taxon>Oryzeae</taxon>
        <taxon>Oryzinae</taxon>
        <taxon>Oryza</taxon>
    </lineage>
</organism>
<dbReference type="PaxDb" id="65489-OBART09G12850.1"/>
<dbReference type="HOGENOM" id="CLU_2281751_0_0_1"/>
<protein>
    <submittedName>
        <fullName evidence="2">Uncharacterized protein</fullName>
    </submittedName>
</protein>
<reference evidence="2" key="2">
    <citation type="submission" date="2015-03" db="UniProtKB">
        <authorList>
            <consortium name="EnsemblPlants"/>
        </authorList>
    </citation>
    <scope>IDENTIFICATION</scope>
</reference>
<sequence length="102" mass="11330">MVGLVVRGQGELPRRRRGAAAAAVDRSGHRADVPRGARPPPQLRRGDRGLQDCLLRVDGQVPELPGDRAGELFQEEGEGDHLQMRAMRWHWLCSENHISPGH</sequence>
<name>A0A0D3H7Q3_9ORYZ</name>
<dbReference type="Gramene" id="OBART09G12850.1">
    <property type="protein sequence ID" value="OBART09G12850.1"/>
    <property type="gene ID" value="OBART09G12850"/>
</dbReference>
<evidence type="ECO:0000313" key="2">
    <source>
        <dbReference type="EnsemblPlants" id="OBART09G12850.1"/>
    </source>
</evidence>
<evidence type="ECO:0000313" key="3">
    <source>
        <dbReference type="Proteomes" id="UP000026960"/>
    </source>
</evidence>
<proteinExistence type="predicted"/>
<feature type="region of interest" description="Disordered" evidence="1">
    <location>
        <begin position="1"/>
        <end position="49"/>
    </location>
</feature>
<evidence type="ECO:0000256" key="1">
    <source>
        <dbReference type="SAM" id="MobiDB-lite"/>
    </source>
</evidence>
<dbReference type="AlphaFoldDB" id="A0A0D3H7Q3"/>
<accession>A0A0D3H7Q3</accession>